<organism evidence="1 2">
    <name type="scientific">Jejudonia soesokkakensis</name>
    <dbReference type="NCBI Taxonomy" id="1323432"/>
    <lineage>
        <taxon>Bacteria</taxon>
        <taxon>Pseudomonadati</taxon>
        <taxon>Bacteroidota</taxon>
        <taxon>Flavobacteriia</taxon>
        <taxon>Flavobacteriales</taxon>
        <taxon>Flavobacteriaceae</taxon>
        <taxon>Jejudonia</taxon>
    </lineage>
</organism>
<sequence length="301" mass="35612">MKNSFIYIIILTILACACKNDNDDKKELKKNTVQIDNIKDETNLNISILLDLSDRIDTIKYPNEAMQNYLRDIGYINSVITAFTTHLKQKKVRKMNDKIALYFDPEPKNQKINKISQELKFDITRQNVTLELFDEIQKAYTEKPKQIYELAISDGNYVGSDTWNFFKSKLKDYCIEDDHRNILIILTDGYMFHIDNKRKNDNKTSYLRPQDIRSWGLNDEKWESEFKQKGFGFIPASQNLQNLDVLVLGLNPDKKNTYEEEVLRKFWSNWLEDMDIRYSEIKTNDIPSNMDKVIQEFILQN</sequence>
<comment type="caution">
    <text evidence="1">The sequence shown here is derived from an EMBL/GenBank/DDBJ whole genome shotgun (WGS) entry which is preliminary data.</text>
</comment>
<evidence type="ECO:0000313" key="2">
    <source>
        <dbReference type="Proteomes" id="UP001596415"/>
    </source>
</evidence>
<evidence type="ECO:0008006" key="3">
    <source>
        <dbReference type="Google" id="ProtNLM"/>
    </source>
</evidence>
<evidence type="ECO:0000313" key="1">
    <source>
        <dbReference type="EMBL" id="MFC7356724.1"/>
    </source>
</evidence>
<gene>
    <name evidence="1" type="ORF">ACFQO1_03420</name>
</gene>
<protein>
    <recommendedName>
        <fullName evidence="3">VWFA domain-containing protein</fullName>
    </recommendedName>
</protein>
<dbReference type="RefSeq" id="WP_380216569.1">
    <property type="nucleotide sequence ID" value="NZ_JBHTBN010000001.1"/>
</dbReference>
<dbReference type="PROSITE" id="PS51257">
    <property type="entry name" value="PROKAR_LIPOPROTEIN"/>
    <property type="match status" value="1"/>
</dbReference>
<reference evidence="2" key="1">
    <citation type="journal article" date="2019" name="Int. J. Syst. Evol. Microbiol.">
        <title>The Global Catalogue of Microorganisms (GCM) 10K type strain sequencing project: providing services to taxonomists for standard genome sequencing and annotation.</title>
        <authorList>
            <consortium name="The Broad Institute Genomics Platform"/>
            <consortium name="The Broad Institute Genome Sequencing Center for Infectious Disease"/>
            <person name="Wu L."/>
            <person name="Ma J."/>
        </authorList>
    </citation>
    <scope>NUCLEOTIDE SEQUENCE [LARGE SCALE GENOMIC DNA]</scope>
    <source>
        <strain evidence="2">CGMCC 1.16306</strain>
    </source>
</reference>
<dbReference type="EMBL" id="JBHTBN010000001">
    <property type="protein sequence ID" value="MFC7356724.1"/>
    <property type="molecule type" value="Genomic_DNA"/>
</dbReference>
<keyword evidence="2" id="KW-1185">Reference proteome</keyword>
<dbReference type="Proteomes" id="UP001596415">
    <property type="component" value="Unassembled WGS sequence"/>
</dbReference>
<name>A0ABW2MQV8_9FLAO</name>
<accession>A0ABW2MQV8</accession>
<proteinExistence type="predicted"/>